<evidence type="ECO:0000313" key="1">
    <source>
        <dbReference type="EMBL" id="KAL2464657.1"/>
    </source>
</evidence>
<dbReference type="EMBL" id="JBFOLJ010000018">
    <property type="protein sequence ID" value="KAL2464657.1"/>
    <property type="molecule type" value="Genomic_DNA"/>
</dbReference>
<protein>
    <submittedName>
        <fullName evidence="1">Uncharacterized protein</fullName>
    </submittedName>
</protein>
<gene>
    <name evidence="1" type="ORF">Fot_52613</name>
</gene>
<reference evidence="2" key="1">
    <citation type="submission" date="2024-07" db="EMBL/GenBank/DDBJ databases">
        <title>Two chromosome-level genome assemblies of Korean endemic species Abeliophyllum distichum and Forsythia ovata (Oleaceae).</title>
        <authorList>
            <person name="Jang H."/>
        </authorList>
    </citation>
    <scope>NUCLEOTIDE SEQUENCE [LARGE SCALE GENOMIC DNA]</scope>
</reference>
<comment type="caution">
    <text evidence="1">The sequence shown here is derived from an EMBL/GenBank/DDBJ whole genome shotgun (WGS) entry which is preliminary data.</text>
</comment>
<proteinExistence type="predicted"/>
<name>A0ABD1PL74_9LAMI</name>
<dbReference type="Proteomes" id="UP001604277">
    <property type="component" value="Unassembled WGS sequence"/>
</dbReference>
<evidence type="ECO:0000313" key="2">
    <source>
        <dbReference type="Proteomes" id="UP001604277"/>
    </source>
</evidence>
<organism evidence="1 2">
    <name type="scientific">Forsythia ovata</name>
    <dbReference type="NCBI Taxonomy" id="205694"/>
    <lineage>
        <taxon>Eukaryota</taxon>
        <taxon>Viridiplantae</taxon>
        <taxon>Streptophyta</taxon>
        <taxon>Embryophyta</taxon>
        <taxon>Tracheophyta</taxon>
        <taxon>Spermatophyta</taxon>
        <taxon>Magnoliopsida</taxon>
        <taxon>eudicotyledons</taxon>
        <taxon>Gunneridae</taxon>
        <taxon>Pentapetalae</taxon>
        <taxon>asterids</taxon>
        <taxon>lamiids</taxon>
        <taxon>Lamiales</taxon>
        <taxon>Oleaceae</taxon>
        <taxon>Forsythieae</taxon>
        <taxon>Forsythia</taxon>
    </lineage>
</organism>
<sequence>MAKKCWKILFDNSYYLQLSMNRDEANVGHEERTFVEDVILRKSFFTPSNAAFFADAINSGKKLNDSAASSSGALAFFAAKQLSTACLGMFHQHVTTRHLVQALKRAVPQAEE</sequence>
<dbReference type="AlphaFoldDB" id="A0ABD1PL74"/>
<accession>A0ABD1PL74</accession>
<keyword evidence="2" id="KW-1185">Reference proteome</keyword>